<dbReference type="PANTHER" id="PTHR42792">
    <property type="entry name" value="FLAGELLIN"/>
    <property type="match status" value="1"/>
</dbReference>
<dbReference type="Pfam" id="PF00669">
    <property type="entry name" value="Flagellin_N"/>
    <property type="match status" value="1"/>
</dbReference>
<dbReference type="Gene3D" id="1.20.1330.10">
    <property type="entry name" value="f41 fragment of flagellin, N-terminal domain"/>
    <property type="match status" value="2"/>
</dbReference>
<dbReference type="NCBIfam" id="NF006265">
    <property type="entry name" value="PRK08412.1"/>
    <property type="match status" value="1"/>
</dbReference>
<protein>
    <submittedName>
        <fullName evidence="5">Flagellar hook-associated protein FlgL</fullName>
    </submittedName>
</protein>
<evidence type="ECO:0000256" key="3">
    <source>
        <dbReference type="ARBA" id="ARBA00025928"/>
    </source>
</evidence>
<keyword evidence="6" id="KW-1185">Reference proteome</keyword>
<dbReference type="InterPro" id="IPR001492">
    <property type="entry name" value="Flagellin"/>
</dbReference>
<accession>A0A4U8UIK3</accession>
<evidence type="ECO:0000256" key="1">
    <source>
        <dbReference type="ARBA" id="ARBA00023026"/>
    </source>
</evidence>
<comment type="caution">
    <text evidence="5">The sequence shown here is derived from an EMBL/GenBank/DDBJ whole genome shotgun (WGS) entry which is preliminary data.</text>
</comment>
<comment type="function">
    <text evidence="2">Flagellin is the subunit protein which polymerizes to form the filaments of bacterial flagella. Important for motility and virulence.</text>
</comment>
<name>A0A4U8UIK3_9HELI</name>
<gene>
    <name evidence="5" type="primary">flgL</name>
    <name evidence="5" type="ORF">LS72_000325</name>
</gene>
<dbReference type="InterPro" id="IPR001029">
    <property type="entry name" value="Flagellin_N"/>
</dbReference>
<evidence type="ECO:0000256" key="2">
    <source>
        <dbReference type="ARBA" id="ARBA00025143"/>
    </source>
</evidence>
<dbReference type="AlphaFoldDB" id="A0A4U8UIK3"/>
<dbReference type="RefSeq" id="WP_138154863.1">
    <property type="nucleotide sequence ID" value="NZ_JRPC02000001.1"/>
</dbReference>
<dbReference type="EMBL" id="JRPC02000001">
    <property type="protein sequence ID" value="TLE17229.1"/>
    <property type="molecule type" value="Genomic_DNA"/>
</dbReference>
<dbReference type="PANTHER" id="PTHR42792:SF1">
    <property type="entry name" value="FLAGELLAR HOOK-ASSOCIATED PROTEIN 3"/>
    <property type="match status" value="1"/>
</dbReference>
<keyword evidence="5" id="KW-0282">Flagellum</keyword>
<dbReference type="GO" id="GO:0009288">
    <property type="term" value="C:bacterial-type flagellum"/>
    <property type="evidence" value="ECO:0007669"/>
    <property type="project" value="InterPro"/>
</dbReference>
<evidence type="ECO:0000259" key="4">
    <source>
        <dbReference type="Pfam" id="PF00669"/>
    </source>
</evidence>
<keyword evidence="5" id="KW-0969">Cilium</keyword>
<feature type="domain" description="Flagellin N-terminal" evidence="4">
    <location>
        <begin position="17"/>
        <end position="140"/>
    </location>
</feature>
<keyword evidence="1" id="KW-0843">Virulence</keyword>
<proteinExistence type="predicted"/>
<sequence length="870" mass="95986">MRIGLASTYTMYQYHQRTSKSGLDDALGQIQSGLKIQSGYQDTTIFNKTLSLDYDITTLEQSKSVANNALTYTNNTDTALKDLVANMTNFKTKLIQGGNDIHSETSRLAIAKDLKAIRDHFLSIANTSIGGEFIFGGSATANPPFNPNGTYNGNNATLNALLGSNNALPYNITGEELFFGADNDIHRIISTNIPKFNQRELHPEIMDPNHTTGQGREVYITAEDTIRDLVGDDDSDPNNDPQEVFYITGRKADGTAFKAKFPMDTTSKVQDLLDRIGREFGNTESSKVVDVTLNKWGQIEIKDLTSGRSNIEFSMISSKWVDPANSINQGGDGIGFSNLNRAGVAGVKINTYVQSPFLNDFNHVRTIANPDDNDHRIYTFPTIFRTEDNKLATTRTLLRDVVPPETTRIRLDGNRGNSALDTPGTPVNPAVFLTITNTTTIQDLMDNIRTTYGQNGNVDVQFSDGRIIVIDNNVSKRNPPDRDDKNLPFTGNSSFRLFLTTMNGNQEINGFRYEPATEYDRVNFSRDGSKLTSNVSQIIRDSNKHATMHTKLSEVAGGSLNGHNYNFKVKDINGTAIEGRIEFRDAGSVMIITSPTQMNNHNIANIEIPILNPNGNPPQVNNTITPANEVTYQQLADTLGIVMNLSNSNQADLQNVFNANADYTNQTIKASYEKLIGDSKNAISIGLNINGKLEIKDLNHSATRMDFMLYDSVANNFLLDANGRVNTTNRPALTFQANNAIIADDPHTNFFEQIDTIIKSLEEGIYRPGGNSNYGDSMRNPGIQNAITTFDHLANHINKAHTKNGSQGSAFKYSIQRTEALVVQAKSVRSETINVDHAEALLQFSQLSLNYQAMLSTIGKISQLSLVNYI</sequence>
<dbReference type="Proteomes" id="UP000029920">
    <property type="component" value="Unassembled WGS sequence"/>
</dbReference>
<reference evidence="5 6" key="1">
    <citation type="journal article" date="2014" name="Genome Announc.">
        <title>Draft genome sequences of eight enterohepatic helicobacter species isolated from both laboratory and wild rodents.</title>
        <authorList>
            <person name="Sheh A."/>
            <person name="Shen Z."/>
            <person name="Fox J.G."/>
        </authorList>
    </citation>
    <scope>NUCLEOTIDE SEQUENCE [LARGE SCALE GENOMIC DNA]</scope>
    <source>
        <strain evidence="5 6">MIT-03-7007</strain>
    </source>
</reference>
<dbReference type="GO" id="GO:0005198">
    <property type="term" value="F:structural molecule activity"/>
    <property type="evidence" value="ECO:0007669"/>
    <property type="project" value="InterPro"/>
</dbReference>
<comment type="subunit">
    <text evidence="3">Heteromer of FlaA and FlaB. FlaB is located proximal to the hook while the remainder of the filament is composed of the predominant FlaA.</text>
</comment>
<evidence type="ECO:0000313" key="5">
    <source>
        <dbReference type="EMBL" id="TLE17229.1"/>
    </source>
</evidence>
<dbReference type="SUPFAM" id="SSF64518">
    <property type="entry name" value="Phase 1 flagellin"/>
    <property type="match status" value="1"/>
</dbReference>
<organism evidence="5 6">
    <name type="scientific">Helicobacter apodemus</name>
    <dbReference type="NCBI Taxonomy" id="135569"/>
    <lineage>
        <taxon>Bacteria</taxon>
        <taxon>Pseudomonadati</taxon>
        <taxon>Campylobacterota</taxon>
        <taxon>Epsilonproteobacteria</taxon>
        <taxon>Campylobacterales</taxon>
        <taxon>Helicobacteraceae</taxon>
        <taxon>Helicobacter</taxon>
    </lineage>
</organism>
<keyword evidence="5" id="KW-0966">Cell projection</keyword>
<evidence type="ECO:0000313" key="6">
    <source>
        <dbReference type="Proteomes" id="UP000029920"/>
    </source>
</evidence>